<proteinExistence type="predicted"/>
<feature type="region of interest" description="Disordered" evidence="1">
    <location>
        <begin position="189"/>
        <end position="276"/>
    </location>
</feature>
<dbReference type="Proteomes" id="UP000663865">
    <property type="component" value="Unassembled WGS sequence"/>
</dbReference>
<organism evidence="2 3">
    <name type="scientific">Rotaria socialis</name>
    <dbReference type="NCBI Taxonomy" id="392032"/>
    <lineage>
        <taxon>Eukaryota</taxon>
        <taxon>Metazoa</taxon>
        <taxon>Spiralia</taxon>
        <taxon>Gnathifera</taxon>
        <taxon>Rotifera</taxon>
        <taxon>Eurotatoria</taxon>
        <taxon>Bdelloidea</taxon>
        <taxon>Philodinida</taxon>
        <taxon>Philodinidae</taxon>
        <taxon>Rotaria</taxon>
    </lineage>
</organism>
<feature type="compositionally biased region" description="Basic residues" evidence="1">
    <location>
        <begin position="200"/>
        <end position="210"/>
    </location>
</feature>
<feature type="compositionally biased region" description="Polar residues" evidence="1">
    <location>
        <begin position="235"/>
        <end position="258"/>
    </location>
</feature>
<sequence>SGSDNNDPFEGFPLIDSSTEKTLSRMENLLASPEIVNSSLYLTNSLNNRNDLNNSLPIIPPIAEEIITEHNISEPNFTMEEIPIASNVPLNIPEVTIIDPVPAVTQVEPTIGSIPDNTVQARSHIPVPSPVLNLTITTLTRLHSIWRCLVRAAKLPARIPQSPSPATSNPLPALSKLLVKERLSYSMPDLHQIPTTNSKWKGKGKGKGKRLNPYPSPAQHVPSLISQQPYPPHQNPQSVLPNYPSTSQKAGGQWTTPPYSAPTVAPPAYNTQTPPT</sequence>
<evidence type="ECO:0000313" key="2">
    <source>
        <dbReference type="EMBL" id="CAF3622630.1"/>
    </source>
</evidence>
<reference evidence="2" key="1">
    <citation type="submission" date="2021-02" db="EMBL/GenBank/DDBJ databases">
        <authorList>
            <person name="Nowell W R."/>
        </authorList>
    </citation>
    <scope>NUCLEOTIDE SEQUENCE</scope>
</reference>
<evidence type="ECO:0000256" key="1">
    <source>
        <dbReference type="SAM" id="MobiDB-lite"/>
    </source>
</evidence>
<dbReference type="AlphaFoldDB" id="A0A818PDF3"/>
<accession>A0A818PDF3</accession>
<gene>
    <name evidence="2" type="ORF">KIK155_LOCUS21998</name>
</gene>
<feature type="non-terminal residue" evidence="2">
    <location>
        <position position="1"/>
    </location>
</feature>
<protein>
    <submittedName>
        <fullName evidence="2">Uncharacterized protein</fullName>
    </submittedName>
</protein>
<evidence type="ECO:0000313" key="3">
    <source>
        <dbReference type="Proteomes" id="UP000663865"/>
    </source>
</evidence>
<name>A0A818PDF3_9BILA</name>
<dbReference type="EMBL" id="CAJNYV010003931">
    <property type="protein sequence ID" value="CAF3622630.1"/>
    <property type="molecule type" value="Genomic_DNA"/>
</dbReference>
<comment type="caution">
    <text evidence="2">The sequence shown here is derived from an EMBL/GenBank/DDBJ whole genome shotgun (WGS) entry which is preliminary data.</text>
</comment>